<evidence type="ECO:0000256" key="1">
    <source>
        <dbReference type="SAM" id="MobiDB-lite"/>
    </source>
</evidence>
<feature type="region of interest" description="Disordered" evidence="1">
    <location>
        <begin position="1"/>
        <end position="97"/>
    </location>
</feature>
<dbReference type="EMBL" id="JAIWYP010000003">
    <property type="protein sequence ID" value="KAH3855219.1"/>
    <property type="molecule type" value="Genomic_DNA"/>
</dbReference>
<dbReference type="AlphaFoldDB" id="A0A9D4LCC4"/>
<organism evidence="2 3">
    <name type="scientific">Dreissena polymorpha</name>
    <name type="common">Zebra mussel</name>
    <name type="synonym">Mytilus polymorpha</name>
    <dbReference type="NCBI Taxonomy" id="45954"/>
    <lineage>
        <taxon>Eukaryota</taxon>
        <taxon>Metazoa</taxon>
        <taxon>Spiralia</taxon>
        <taxon>Lophotrochozoa</taxon>
        <taxon>Mollusca</taxon>
        <taxon>Bivalvia</taxon>
        <taxon>Autobranchia</taxon>
        <taxon>Heteroconchia</taxon>
        <taxon>Euheterodonta</taxon>
        <taxon>Imparidentia</taxon>
        <taxon>Neoheterodontei</taxon>
        <taxon>Myida</taxon>
        <taxon>Dreissenoidea</taxon>
        <taxon>Dreissenidae</taxon>
        <taxon>Dreissena</taxon>
    </lineage>
</organism>
<reference evidence="2" key="2">
    <citation type="submission" date="2020-11" db="EMBL/GenBank/DDBJ databases">
        <authorList>
            <person name="McCartney M.A."/>
            <person name="Auch B."/>
            <person name="Kono T."/>
            <person name="Mallez S."/>
            <person name="Becker A."/>
            <person name="Gohl D.M."/>
            <person name="Silverstein K.A.T."/>
            <person name="Koren S."/>
            <person name="Bechman K.B."/>
            <person name="Herman A."/>
            <person name="Abrahante J.E."/>
            <person name="Garbe J."/>
        </authorList>
    </citation>
    <scope>NUCLEOTIDE SEQUENCE</scope>
    <source>
        <strain evidence="2">Duluth1</strain>
        <tissue evidence="2">Whole animal</tissue>
    </source>
</reference>
<proteinExistence type="predicted"/>
<reference evidence="2" key="1">
    <citation type="journal article" date="2019" name="bioRxiv">
        <title>The Genome of the Zebra Mussel, Dreissena polymorpha: A Resource for Invasive Species Research.</title>
        <authorList>
            <person name="McCartney M.A."/>
            <person name="Auch B."/>
            <person name="Kono T."/>
            <person name="Mallez S."/>
            <person name="Zhang Y."/>
            <person name="Obille A."/>
            <person name="Becker A."/>
            <person name="Abrahante J.E."/>
            <person name="Garbe J."/>
            <person name="Badalamenti J.P."/>
            <person name="Herman A."/>
            <person name="Mangelson H."/>
            <person name="Liachko I."/>
            <person name="Sullivan S."/>
            <person name="Sone E.D."/>
            <person name="Koren S."/>
            <person name="Silverstein K.A.T."/>
            <person name="Beckman K.B."/>
            <person name="Gohl D.M."/>
        </authorList>
    </citation>
    <scope>NUCLEOTIDE SEQUENCE</scope>
    <source>
        <strain evidence="2">Duluth1</strain>
        <tissue evidence="2">Whole animal</tissue>
    </source>
</reference>
<comment type="caution">
    <text evidence="2">The sequence shown here is derived from an EMBL/GenBank/DDBJ whole genome shotgun (WGS) entry which is preliminary data.</text>
</comment>
<evidence type="ECO:0000313" key="3">
    <source>
        <dbReference type="Proteomes" id="UP000828390"/>
    </source>
</evidence>
<evidence type="ECO:0000313" key="2">
    <source>
        <dbReference type="EMBL" id="KAH3855219.1"/>
    </source>
</evidence>
<gene>
    <name evidence="2" type="ORF">DPMN_097783</name>
</gene>
<accession>A0A9D4LCC4</accession>
<sequence length="97" mass="10354">MFPGAAAVEDSQQPGKVPVNPGLVTVYPGKAPTEPRLLPIMPSGSPSENRHRPGIAPIYRNSTGTHRGYTGIRHRKGLRQRPGLTPIVAGNAQAEPR</sequence>
<protein>
    <submittedName>
        <fullName evidence="2">Uncharacterized protein</fullName>
    </submittedName>
</protein>
<dbReference type="Proteomes" id="UP000828390">
    <property type="component" value="Unassembled WGS sequence"/>
</dbReference>
<name>A0A9D4LCC4_DREPO</name>
<keyword evidence="3" id="KW-1185">Reference proteome</keyword>